<dbReference type="SUPFAM" id="SSF55811">
    <property type="entry name" value="Nudix"/>
    <property type="match status" value="1"/>
</dbReference>
<evidence type="ECO:0000259" key="2">
    <source>
        <dbReference type="PROSITE" id="PS51462"/>
    </source>
</evidence>
<keyword evidence="4" id="KW-1185">Reference proteome</keyword>
<dbReference type="GO" id="GO:0004081">
    <property type="term" value="F:bis(5'-nucleosyl)-tetraphosphatase (asymmetrical) activity"/>
    <property type="evidence" value="ECO:0007669"/>
    <property type="project" value="TreeGrafter"/>
</dbReference>
<sequence>MGMGTRFETAVAISGKVTCFGLQHETSAMPSSYTTSSSIVIKMADPTFPICQIPPERFVESCGAVLFDLSRPQTKKVCLVRFIERDEWYLAKGRRNCGESRKDAALREVVEETGHRCHLHSVTMATRAPPADEGEDVSDRARVYPNLTEPFMFTSRGTDGGEILKIIWWYIAALDEDSAAGALPGERAFKPEFFPCAEAVAKLTFPTDHEVLQRSIDLVEGSLQGK</sequence>
<proteinExistence type="predicted"/>
<name>A0A6G1K1B7_9PLEO</name>
<dbReference type="Proteomes" id="UP000799428">
    <property type="component" value="Unassembled WGS sequence"/>
</dbReference>
<dbReference type="InterPro" id="IPR000086">
    <property type="entry name" value="NUDIX_hydrolase_dom"/>
</dbReference>
<dbReference type="PROSITE" id="PS51462">
    <property type="entry name" value="NUDIX"/>
    <property type="match status" value="1"/>
</dbReference>
<gene>
    <name evidence="3" type="ORF">K504DRAFT_459068</name>
</gene>
<dbReference type="PANTHER" id="PTHR21340:SF0">
    <property type="entry name" value="BIS(5'-NUCLEOSYL)-TETRAPHOSPHATASE [ASYMMETRICAL]"/>
    <property type="match status" value="1"/>
</dbReference>
<organism evidence="3 4">
    <name type="scientific">Pleomassaria siparia CBS 279.74</name>
    <dbReference type="NCBI Taxonomy" id="1314801"/>
    <lineage>
        <taxon>Eukaryota</taxon>
        <taxon>Fungi</taxon>
        <taxon>Dikarya</taxon>
        <taxon>Ascomycota</taxon>
        <taxon>Pezizomycotina</taxon>
        <taxon>Dothideomycetes</taxon>
        <taxon>Pleosporomycetidae</taxon>
        <taxon>Pleosporales</taxon>
        <taxon>Pleomassariaceae</taxon>
        <taxon>Pleomassaria</taxon>
    </lineage>
</organism>
<accession>A0A6G1K1B7</accession>
<dbReference type="InterPro" id="IPR015797">
    <property type="entry name" value="NUDIX_hydrolase-like_dom_sf"/>
</dbReference>
<dbReference type="Gene3D" id="3.90.79.10">
    <property type="entry name" value="Nucleoside Triphosphate Pyrophosphohydrolase"/>
    <property type="match status" value="1"/>
</dbReference>
<dbReference type="InterPro" id="IPR020084">
    <property type="entry name" value="NUDIX_hydrolase_CS"/>
</dbReference>
<evidence type="ECO:0000313" key="4">
    <source>
        <dbReference type="Proteomes" id="UP000799428"/>
    </source>
</evidence>
<feature type="domain" description="Nudix hydrolase" evidence="2">
    <location>
        <begin position="57"/>
        <end position="195"/>
    </location>
</feature>
<protein>
    <recommendedName>
        <fullName evidence="2">Nudix hydrolase domain-containing protein</fullName>
    </recommendedName>
</protein>
<keyword evidence="1" id="KW-0378">Hydrolase</keyword>
<dbReference type="EMBL" id="MU005775">
    <property type="protein sequence ID" value="KAF2706659.1"/>
    <property type="molecule type" value="Genomic_DNA"/>
</dbReference>
<evidence type="ECO:0000313" key="3">
    <source>
        <dbReference type="EMBL" id="KAF2706659.1"/>
    </source>
</evidence>
<dbReference type="PROSITE" id="PS00893">
    <property type="entry name" value="NUDIX_BOX"/>
    <property type="match status" value="1"/>
</dbReference>
<dbReference type="PANTHER" id="PTHR21340">
    <property type="entry name" value="DIADENOSINE 5,5-P1,P4-TETRAPHOSPHATE PYROPHOSPHOHYDROLASE MUTT"/>
    <property type="match status" value="1"/>
</dbReference>
<dbReference type="Pfam" id="PF00293">
    <property type="entry name" value="NUDIX"/>
    <property type="match status" value="1"/>
</dbReference>
<reference evidence="3" key="1">
    <citation type="journal article" date="2020" name="Stud. Mycol.">
        <title>101 Dothideomycetes genomes: a test case for predicting lifestyles and emergence of pathogens.</title>
        <authorList>
            <person name="Haridas S."/>
            <person name="Albert R."/>
            <person name="Binder M."/>
            <person name="Bloem J."/>
            <person name="Labutti K."/>
            <person name="Salamov A."/>
            <person name="Andreopoulos B."/>
            <person name="Baker S."/>
            <person name="Barry K."/>
            <person name="Bills G."/>
            <person name="Bluhm B."/>
            <person name="Cannon C."/>
            <person name="Castanera R."/>
            <person name="Culley D."/>
            <person name="Daum C."/>
            <person name="Ezra D."/>
            <person name="Gonzalez J."/>
            <person name="Henrissat B."/>
            <person name="Kuo A."/>
            <person name="Liang C."/>
            <person name="Lipzen A."/>
            <person name="Lutzoni F."/>
            <person name="Magnuson J."/>
            <person name="Mondo S."/>
            <person name="Nolan M."/>
            <person name="Ohm R."/>
            <person name="Pangilinan J."/>
            <person name="Park H.-J."/>
            <person name="Ramirez L."/>
            <person name="Alfaro M."/>
            <person name="Sun H."/>
            <person name="Tritt A."/>
            <person name="Yoshinaga Y."/>
            <person name="Zwiers L.-H."/>
            <person name="Turgeon B."/>
            <person name="Goodwin S."/>
            <person name="Spatafora J."/>
            <person name="Crous P."/>
            <person name="Grigoriev I."/>
        </authorList>
    </citation>
    <scope>NUCLEOTIDE SEQUENCE</scope>
    <source>
        <strain evidence="3">CBS 279.74</strain>
    </source>
</reference>
<dbReference type="AlphaFoldDB" id="A0A6G1K1B7"/>
<dbReference type="OrthoDB" id="10259236at2759"/>
<evidence type="ECO:0000256" key="1">
    <source>
        <dbReference type="ARBA" id="ARBA00022801"/>
    </source>
</evidence>
<dbReference type="GO" id="GO:0006754">
    <property type="term" value="P:ATP biosynthetic process"/>
    <property type="evidence" value="ECO:0007669"/>
    <property type="project" value="TreeGrafter"/>
</dbReference>
<dbReference type="GO" id="GO:0006167">
    <property type="term" value="P:AMP biosynthetic process"/>
    <property type="evidence" value="ECO:0007669"/>
    <property type="project" value="TreeGrafter"/>
</dbReference>
<dbReference type="InterPro" id="IPR051325">
    <property type="entry name" value="Nudix_hydrolase_domain"/>
</dbReference>